<gene>
    <name evidence="1" type="ORF">PHET_01096</name>
</gene>
<evidence type="ECO:0000313" key="1">
    <source>
        <dbReference type="EMBL" id="KAF5405441.1"/>
    </source>
</evidence>
<comment type="caution">
    <text evidence="1">The sequence shown here is derived from an EMBL/GenBank/DDBJ whole genome shotgun (WGS) entry which is preliminary data.</text>
</comment>
<dbReference type="AlphaFoldDB" id="A0A8J4WKN5"/>
<accession>A0A8J4WKN5</accession>
<dbReference type="OrthoDB" id="6262794at2759"/>
<dbReference type="Proteomes" id="UP000748531">
    <property type="component" value="Unassembled WGS sequence"/>
</dbReference>
<name>A0A8J4WKN5_9TREM</name>
<protein>
    <submittedName>
        <fullName evidence="1">Uncharacterized protein</fullName>
    </submittedName>
</protein>
<organism evidence="1 2">
    <name type="scientific">Paragonimus heterotremus</name>
    <dbReference type="NCBI Taxonomy" id="100268"/>
    <lineage>
        <taxon>Eukaryota</taxon>
        <taxon>Metazoa</taxon>
        <taxon>Spiralia</taxon>
        <taxon>Lophotrochozoa</taxon>
        <taxon>Platyhelminthes</taxon>
        <taxon>Trematoda</taxon>
        <taxon>Digenea</taxon>
        <taxon>Plagiorchiida</taxon>
        <taxon>Troglotremata</taxon>
        <taxon>Troglotrematidae</taxon>
        <taxon>Paragonimus</taxon>
    </lineage>
</organism>
<keyword evidence="2" id="KW-1185">Reference proteome</keyword>
<dbReference type="EMBL" id="LUCH01000328">
    <property type="protein sequence ID" value="KAF5405441.1"/>
    <property type="molecule type" value="Genomic_DNA"/>
</dbReference>
<reference evidence="1" key="1">
    <citation type="submission" date="2019-05" db="EMBL/GenBank/DDBJ databases">
        <title>Annotation for the trematode Paragonimus heterotremus.</title>
        <authorList>
            <person name="Choi Y.-J."/>
        </authorList>
    </citation>
    <scope>NUCLEOTIDE SEQUENCE</scope>
    <source>
        <strain evidence="1">LC</strain>
    </source>
</reference>
<evidence type="ECO:0000313" key="2">
    <source>
        <dbReference type="Proteomes" id="UP000748531"/>
    </source>
</evidence>
<proteinExistence type="predicted"/>
<sequence>MVFLGGVLKLTSSNQQFKSSELNVKENTERSRLMSQQHSTFNCPTTTTRNPIYTNPRSLEISWNSSQASWGKPIEPVSPDQKDAKVADKWSSVIQPLTVNEPCFDPYEPTNRTAQIYSDAYIPCTVRNTDFLSTVDNIWDSPDEVSLVPSKRLSDGSSKSELLLIGCLLQRGFHKLPDWVVKS</sequence>